<keyword evidence="2" id="KW-1185">Reference proteome</keyword>
<evidence type="ECO:0000313" key="1">
    <source>
        <dbReference type="EMBL" id="KAF7993670.1"/>
    </source>
</evidence>
<accession>A0A834XWT0</accession>
<evidence type="ECO:0000313" key="2">
    <source>
        <dbReference type="Proteomes" id="UP000639338"/>
    </source>
</evidence>
<dbReference type="PANTHER" id="PTHR16356">
    <property type="entry name" value="TRANSMEMBRANE AND COILED-COIL DOMAIN-CONTAINING PROTEIN 6 TMCO6"/>
    <property type="match status" value="1"/>
</dbReference>
<dbReference type="Proteomes" id="UP000639338">
    <property type="component" value="Unassembled WGS sequence"/>
</dbReference>
<dbReference type="AlphaFoldDB" id="A0A834XWT0"/>
<sequence length="368" mass="41312">MEINDSIEVMRDEMRKNLSIERKQCRGIEVNKNRVTLGSNVILDHGLKLNEVINKAQKLKKKTLDIEDYRMLQSALIQNEENINAFLSVENIIPAIIRDLSSSNPAIRLIAISCCCNIALGNNKACSALGRYAGPYLVAQLDSWNNSLLEVCIWTIGNLCNGSKLASEALHAQGCYKRLLSLLKECEATILPSVIYAIKHFLYSPSSKSISDEEIIKTAEIIINKLTENNMVDYLWILAILSSMVACRNILISITPTVFNYFINNLDNISTSVNEITAVLRIFANLIPEYSGDTANFLLNYKTIQVIFDKLLASQYTHVKKETLNILGNMYTHQVPQIRQKIKELIPKLTNLNHAVQLVKNTAGIAKL</sequence>
<protein>
    <submittedName>
        <fullName evidence="1">Uncharacterized protein</fullName>
    </submittedName>
</protein>
<dbReference type="Gene3D" id="1.25.10.10">
    <property type="entry name" value="Leucine-rich Repeat Variant"/>
    <property type="match status" value="1"/>
</dbReference>
<gene>
    <name evidence="1" type="ORF">HCN44_010265</name>
</gene>
<dbReference type="SUPFAM" id="SSF48371">
    <property type="entry name" value="ARM repeat"/>
    <property type="match status" value="1"/>
</dbReference>
<dbReference type="OrthoDB" id="21522at2759"/>
<proteinExistence type="predicted"/>
<dbReference type="InterPro" id="IPR011989">
    <property type="entry name" value="ARM-like"/>
</dbReference>
<dbReference type="PANTHER" id="PTHR16356:SF1">
    <property type="entry name" value="TRANSMEMBRANE AND COILED-COIL DOMAIN-CONTAINING PROTEIN 6"/>
    <property type="match status" value="1"/>
</dbReference>
<reference evidence="1 2" key="1">
    <citation type="submission" date="2020-08" db="EMBL/GenBank/DDBJ databases">
        <title>Aphidius gifuensis genome sequencing and assembly.</title>
        <authorList>
            <person name="Du Z."/>
        </authorList>
    </citation>
    <scope>NUCLEOTIDE SEQUENCE [LARGE SCALE GENOMIC DNA]</scope>
    <source>
        <strain evidence="1">YNYX2018</strain>
        <tissue evidence="1">Adults</tissue>
    </source>
</reference>
<organism evidence="1 2">
    <name type="scientific">Aphidius gifuensis</name>
    <name type="common">Parasitoid wasp</name>
    <dbReference type="NCBI Taxonomy" id="684658"/>
    <lineage>
        <taxon>Eukaryota</taxon>
        <taxon>Metazoa</taxon>
        <taxon>Ecdysozoa</taxon>
        <taxon>Arthropoda</taxon>
        <taxon>Hexapoda</taxon>
        <taxon>Insecta</taxon>
        <taxon>Pterygota</taxon>
        <taxon>Neoptera</taxon>
        <taxon>Endopterygota</taxon>
        <taxon>Hymenoptera</taxon>
        <taxon>Apocrita</taxon>
        <taxon>Ichneumonoidea</taxon>
        <taxon>Braconidae</taxon>
        <taxon>Aphidiinae</taxon>
        <taxon>Aphidius</taxon>
    </lineage>
</organism>
<comment type="caution">
    <text evidence="1">The sequence shown here is derived from an EMBL/GenBank/DDBJ whole genome shotgun (WGS) entry which is preliminary data.</text>
</comment>
<name>A0A834XWT0_APHGI</name>
<dbReference type="EMBL" id="JACMRX010000003">
    <property type="protein sequence ID" value="KAF7993670.1"/>
    <property type="molecule type" value="Genomic_DNA"/>
</dbReference>
<dbReference type="InterPro" id="IPR016024">
    <property type="entry name" value="ARM-type_fold"/>
</dbReference>